<dbReference type="OrthoDB" id="9795156at2"/>
<dbReference type="Gene3D" id="1.10.340.30">
    <property type="entry name" value="Hypothetical protein, domain 2"/>
    <property type="match status" value="1"/>
</dbReference>
<dbReference type="PANTHER" id="PTHR30037">
    <property type="entry name" value="DNA-3-METHYLADENINE GLYCOSYLASE 1"/>
    <property type="match status" value="1"/>
</dbReference>
<dbReference type="GO" id="GO:0006284">
    <property type="term" value="P:base-excision repair"/>
    <property type="evidence" value="ECO:0007669"/>
    <property type="project" value="InterPro"/>
</dbReference>
<dbReference type="InterPro" id="IPR005019">
    <property type="entry name" value="Adenine_glyco"/>
</dbReference>
<evidence type="ECO:0000313" key="2">
    <source>
        <dbReference type="Proteomes" id="UP000006512"/>
    </source>
</evidence>
<accession>F4QMX5</accession>
<name>F4QMX5_9CAUL</name>
<proteinExistence type="predicted"/>
<dbReference type="SUPFAM" id="SSF48150">
    <property type="entry name" value="DNA-glycosylase"/>
    <property type="match status" value="1"/>
</dbReference>
<dbReference type="GO" id="GO:0008725">
    <property type="term" value="F:DNA-3-methyladenine glycosylase activity"/>
    <property type="evidence" value="ECO:0007669"/>
    <property type="project" value="InterPro"/>
</dbReference>
<dbReference type="AlphaFoldDB" id="F4QMX5"/>
<dbReference type="Proteomes" id="UP000006512">
    <property type="component" value="Unassembled WGS sequence"/>
</dbReference>
<dbReference type="HOGENOM" id="CLU_1239284_0_0_5"/>
<organism evidence="1 2">
    <name type="scientific">Asticcacaulis biprosthecium C19</name>
    <dbReference type="NCBI Taxonomy" id="715226"/>
    <lineage>
        <taxon>Bacteria</taxon>
        <taxon>Pseudomonadati</taxon>
        <taxon>Pseudomonadota</taxon>
        <taxon>Alphaproteobacteria</taxon>
        <taxon>Caulobacterales</taxon>
        <taxon>Caulobacteraceae</taxon>
        <taxon>Asticcacaulis</taxon>
    </lineage>
</organism>
<keyword evidence="2" id="KW-1185">Reference proteome</keyword>
<reference evidence="2" key="1">
    <citation type="submission" date="2011-03" db="EMBL/GenBank/DDBJ databases">
        <title>Draft genome sequence of Brevundimonas diminuta.</title>
        <authorList>
            <person name="Brown P.J.B."/>
            <person name="Buechlein A."/>
            <person name="Hemmerich C."/>
            <person name="Brun Y.V."/>
        </authorList>
    </citation>
    <scope>NUCLEOTIDE SEQUENCE [LARGE SCALE GENOMIC DNA]</scope>
    <source>
        <strain evidence="2">C19</strain>
    </source>
</reference>
<dbReference type="STRING" id="715226.ABI_29830"/>
<dbReference type="InterPro" id="IPR011257">
    <property type="entry name" value="DNA_glycosylase"/>
</dbReference>
<dbReference type="EMBL" id="GL883078">
    <property type="protein sequence ID" value="EGF91566.1"/>
    <property type="molecule type" value="Genomic_DNA"/>
</dbReference>
<evidence type="ECO:0000313" key="1">
    <source>
        <dbReference type="EMBL" id="EGF91566.1"/>
    </source>
</evidence>
<gene>
    <name evidence="1" type="ORF">ABI_29830</name>
</gene>
<dbReference type="PANTHER" id="PTHR30037:SF3">
    <property type="entry name" value="BLR0857 PROTEIN"/>
    <property type="match status" value="1"/>
</dbReference>
<dbReference type="eggNOG" id="COG2818">
    <property type="taxonomic scope" value="Bacteria"/>
</dbReference>
<sequence length="222" mass="24448">MIRFAEIEARAAERKGGAEALEALLITPKSMDEIAAIPEDRWLSQFTRCIFEAGFNWDLIEKRWPQFEDAFDGFDVTRWLFMSDEDLSALMKAPGLVANAMKIRSVAGNAQYLSDVATSHGSAGAYFASWPVDRYMELCGELKNRGSRLGGATGQRALRRMGRDALLLSPSVIKALNHWAVVSGEPTSKKDIAAVQSAISAWHEDGGRGLTQMSQILAYCVD</sequence>
<dbReference type="InterPro" id="IPR052891">
    <property type="entry name" value="DNA-3mA_glycosylase"/>
</dbReference>
<protein>
    <submittedName>
        <fullName evidence="1">Methyladenine glycosylase family protein</fullName>
    </submittedName>
</protein>
<dbReference type="Pfam" id="PF03352">
    <property type="entry name" value="Adenine_glyco"/>
    <property type="match status" value="1"/>
</dbReference>
<dbReference type="RefSeq" id="WP_006273768.1">
    <property type="nucleotide sequence ID" value="NZ_GL883078.1"/>
</dbReference>